<name>A0A344TQE3_9BACT</name>
<evidence type="ECO:0000259" key="1">
    <source>
        <dbReference type="Pfam" id="PF05685"/>
    </source>
</evidence>
<dbReference type="Gene3D" id="3.90.1570.10">
    <property type="entry name" value="tt1808, chain A"/>
    <property type="match status" value="1"/>
</dbReference>
<dbReference type="RefSeq" id="WP_114069625.1">
    <property type="nucleotide sequence ID" value="NZ_CP030850.1"/>
</dbReference>
<dbReference type="KEGG" id="run:DR864_25570"/>
<evidence type="ECO:0000313" key="2">
    <source>
        <dbReference type="EMBL" id="AXE20864.1"/>
    </source>
</evidence>
<dbReference type="PANTHER" id="PTHR36558:SF1">
    <property type="entry name" value="RESTRICTION ENDONUCLEASE DOMAIN-CONTAINING PROTEIN-RELATED"/>
    <property type="match status" value="1"/>
</dbReference>
<proteinExistence type="predicted"/>
<dbReference type="Proteomes" id="UP000251993">
    <property type="component" value="Chromosome"/>
</dbReference>
<organism evidence="2 3">
    <name type="scientific">Runella rosea</name>
    <dbReference type="NCBI Taxonomy" id="2259595"/>
    <lineage>
        <taxon>Bacteria</taxon>
        <taxon>Pseudomonadati</taxon>
        <taxon>Bacteroidota</taxon>
        <taxon>Cytophagia</taxon>
        <taxon>Cytophagales</taxon>
        <taxon>Spirosomataceae</taxon>
        <taxon>Runella</taxon>
    </lineage>
</organism>
<dbReference type="InterPro" id="IPR012296">
    <property type="entry name" value="Nuclease_put_TT1808"/>
</dbReference>
<feature type="domain" description="Putative restriction endonuclease" evidence="1">
    <location>
        <begin position="20"/>
        <end position="189"/>
    </location>
</feature>
<reference evidence="2 3" key="1">
    <citation type="submission" date="2018-07" db="EMBL/GenBank/DDBJ databases">
        <title>Genome sequencing of Runella.</title>
        <authorList>
            <person name="Baek M.-G."/>
            <person name="Yi H."/>
        </authorList>
    </citation>
    <scope>NUCLEOTIDE SEQUENCE [LARGE SCALE GENOMIC DNA]</scope>
    <source>
        <strain evidence="2 3">HYN0085</strain>
    </source>
</reference>
<dbReference type="AlphaFoldDB" id="A0A344TQE3"/>
<dbReference type="InterPro" id="IPR008538">
    <property type="entry name" value="Uma2"/>
</dbReference>
<keyword evidence="2" id="KW-0378">Hydrolase</keyword>
<dbReference type="GO" id="GO:0004519">
    <property type="term" value="F:endonuclease activity"/>
    <property type="evidence" value="ECO:0007669"/>
    <property type="project" value="UniProtKB-KW"/>
</dbReference>
<gene>
    <name evidence="2" type="ORF">DR864_25570</name>
</gene>
<dbReference type="OrthoDB" id="668969at2"/>
<dbReference type="Pfam" id="PF05685">
    <property type="entry name" value="Uma2"/>
    <property type="match status" value="1"/>
</dbReference>
<protein>
    <submittedName>
        <fullName evidence="2">Uma2 family endonuclease</fullName>
    </submittedName>
</protein>
<sequence length="199" mass="23183">MVLTTSILRKPRSNKIYTHEEYLRFEEKAQHKNEFYKGLINPIAGAKATHNEISANVVSTLKNGVRPLKTIYRVYTSDQKIRIETEDTTVYPDALVICEKPEFWNGREDVIVNPFVIVEVLSKSTQNYDRGEKFMLYQRLPSLKEYVVVEQHTALVESWYQIEENTWQKTAAHGVESNLSLRSLGITLRLEDVYEHITF</sequence>
<dbReference type="SUPFAM" id="SSF52980">
    <property type="entry name" value="Restriction endonuclease-like"/>
    <property type="match status" value="1"/>
</dbReference>
<evidence type="ECO:0000313" key="3">
    <source>
        <dbReference type="Proteomes" id="UP000251993"/>
    </source>
</evidence>
<dbReference type="EMBL" id="CP030850">
    <property type="protein sequence ID" value="AXE20864.1"/>
    <property type="molecule type" value="Genomic_DNA"/>
</dbReference>
<keyword evidence="3" id="KW-1185">Reference proteome</keyword>
<dbReference type="InterPro" id="IPR011335">
    <property type="entry name" value="Restrct_endonuc-II-like"/>
</dbReference>
<keyword evidence="2" id="KW-0540">Nuclease</keyword>
<dbReference type="PANTHER" id="PTHR36558">
    <property type="entry name" value="GLR1098 PROTEIN"/>
    <property type="match status" value="1"/>
</dbReference>
<dbReference type="CDD" id="cd06260">
    <property type="entry name" value="DUF820-like"/>
    <property type="match status" value="1"/>
</dbReference>
<keyword evidence="2" id="KW-0255">Endonuclease</keyword>
<accession>A0A344TQE3</accession>